<keyword evidence="5" id="KW-0067">ATP-binding</keyword>
<dbReference type="Pfam" id="PF00005">
    <property type="entry name" value="ABC_tran"/>
    <property type="match status" value="1"/>
</dbReference>
<protein>
    <recommendedName>
        <fullName evidence="13">ABC transporter</fullName>
    </recommendedName>
</protein>
<dbReference type="PROSITE" id="PS00211">
    <property type="entry name" value="ABC_TRANSPORTER_1"/>
    <property type="match status" value="1"/>
</dbReference>
<dbReference type="EMBL" id="ACDE02000019">
    <property type="protein sequence ID" value="EEO40055.1"/>
    <property type="molecule type" value="Genomic_DNA"/>
</dbReference>
<gene>
    <name evidence="11" type="ORF">FSCG_00768</name>
</gene>
<evidence type="ECO:0000256" key="1">
    <source>
        <dbReference type="ARBA" id="ARBA00004651"/>
    </source>
</evidence>
<dbReference type="AlphaFoldDB" id="A0A0M1VTV4"/>
<dbReference type="SMART" id="SM00382">
    <property type="entry name" value="AAA"/>
    <property type="match status" value="1"/>
</dbReference>
<dbReference type="InterPro" id="IPR036640">
    <property type="entry name" value="ABC1_TM_sf"/>
</dbReference>
<keyword evidence="7 8" id="KW-0472">Membrane</keyword>
<feature type="transmembrane region" description="Helical" evidence="8">
    <location>
        <begin position="273"/>
        <end position="291"/>
    </location>
</feature>
<feature type="transmembrane region" description="Helical" evidence="8">
    <location>
        <begin position="144"/>
        <end position="172"/>
    </location>
</feature>
<evidence type="ECO:0000256" key="3">
    <source>
        <dbReference type="ARBA" id="ARBA00022692"/>
    </source>
</evidence>
<feature type="transmembrane region" description="Helical" evidence="8">
    <location>
        <begin position="54"/>
        <end position="71"/>
    </location>
</feature>
<dbReference type="FunFam" id="1.20.1560.10:FF:000248">
    <property type="entry name" value="ABC transporter ATP-binding protein"/>
    <property type="match status" value="1"/>
</dbReference>
<feature type="domain" description="ABC transmembrane type-1" evidence="10">
    <location>
        <begin position="31"/>
        <end position="296"/>
    </location>
</feature>
<comment type="subcellular location">
    <subcellularLocation>
        <location evidence="1">Cell membrane</location>
        <topology evidence="1">Multi-pass membrane protein</topology>
    </subcellularLocation>
</comment>
<dbReference type="Proteomes" id="UP000004925">
    <property type="component" value="Unassembled WGS sequence"/>
</dbReference>
<dbReference type="SUPFAM" id="SSF52540">
    <property type="entry name" value="P-loop containing nucleoside triphosphate hydrolases"/>
    <property type="match status" value="1"/>
</dbReference>
<feature type="transmembrane region" description="Helical" evidence="8">
    <location>
        <begin position="20"/>
        <end position="42"/>
    </location>
</feature>
<evidence type="ECO:0000256" key="2">
    <source>
        <dbReference type="ARBA" id="ARBA00022448"/>
    </source>
</evidence>
<dbReference type="PROSITE" id="PS50929">
    <property type="entry name" value="ABC_TM1F"/>
    <property type="match status" value="1"/>
</dbReference>
<evidence type="ECO:0000256" key="8">
    <source>
        <dbReference type="SAM" id="Phobius"/>
    </source>
</evidence>
<dbReference type="Pfam" id="PF00664">
    <property type="entry name" value="ABC_membrane"/>
    <property type="match status" value="1"/>
</dbReference>
<dbReference type="GO" id="GO:0016887">
    <property type="term" value="F:ATP hydrolysis activity"/>
    <property type="evidence" value="ECO:0007669"/>
    <property type="project" value="InterPro"/>
</dbReference>
<accession>A0A0M1VTV4</accession>
<dbReference type="PANTHER" id="PTHR43394">
    <property type="entry name" value="ATP-DEPENDENT PERMEASE MDL1, MITOCHONDRIAL"/>
    <property type="match status" value="1"/>
</dbReference>
<evidence type="ECO:0000256" key="4">
    <source>
        <dbReference type="ARBA" id="ARBA00022741"/>
    </source>
</evidence>
<dbReference type="InterPro" id="IPR039421">
    <property type="entry name" value="Type_1_exporter"/>
</dbReference>
<evidence type="ECO:0008006" key="13">
    <source>
        <dbReference type="Google" id="ProtNLM"/>
    </source>
</evidence>
<sequence>MLNNLKILLDKDYTPVKKATYYQLLDILFNMIIYTILFLTIYSLIEKSFTMNKICWYSGFLLIALIFKSHFGGWGMVKMQKTGSTASKDLRIAMGDHVKKLNLGYFNSHNLGYLINILTMDITDFEQAITHNIPDLLKVLVLSVYLLLITFFINFKLAIIQIIVVLLTIPILKVGGEKLEKIGVEKKTVSAKLISTIIEYISGIEVFKSFGVIGDKFERLEKGFRDLKKYSIKLELAAVPYVLLFQIIIDLLFPILLLLAVRFFMNGELEAKMLVGFIVLSLTLTNVIRNFSASYSITRYLFLSVAKISDTLNYPIISYKDEDFTFSSYDISFEDVDFSYTEDRKVLKDVNFTAKNNEITALVGKSGSGKSTVMSLIARFWDTTKGSIKIGGKDIKEVNPDSLLKNISMVFQDVYLINDTIYENIRIGNLNASREEIMNAAKIANCHDFISKLPKGYDTYIGEEGSTLSGGEKQRISIARALLKNSPIILLDEATASLDADSEHEIKMAINELIKDKTVIIIAHRLNTIKDANKIIVMDDGKIIESGNHEKLMNDKGTYYSMFTAMEKAKEFSI</sequence>
<dbReference type="GO" id="GO:0005886">
    <property type="term" value="C:plasma membrane"/>
    <property type="evidence" value="ECO:0007669"/>
    <property type="project" value="UniProtKB-SubCell"/>
</dbReference>
<proteinExistence type="predicted"/>
<dbReference type="GO" id="GO:0005524">
    <property type="term" value="F:ATP binding"/>
    <property type="evidence" value="ECO:0007669"/>
    <property type="project" value="UniProtKB-KW"/>
</dbReference>
<evidence type="ECO:0000313" key="12">
    <source>
        <dbReference type="Proteomes" id="UP000004925"/>
    </source>
</evidence>
<dbReference type="FunFam" id="3.40.50.300:FF:000287">
    <property type="entry name" value="Multidrug ABC transporter ATP-binding protein"/>
    <property type="match status" value="1"/>
</dbReference>
<evidence type="ECO:0000259" key="10">
    <source>
        <dbReference type="PROSITE" id="PS50929"/>
    </source>
</evidence>
<keyword evidence="4" id="KW-0547">Nucleotide-binding</keyword>
<dbReference type="HOGENOM" id="CLU_000604_84_9_0"/>
<dbReference type="PANTHER" id="PTHR43394:SF1">
    <property type="entry name" value="ATP-BINDING CASSETTE SUB-FAMILY B MEMBER 10, MITOCHONDRIAL"/>
    <property type="match status" value="1"/>
</dbReference>
<dbReference type="GO" id="GO:0015421">
    <property type="term" value="F:ABC-type oligopeptide transporter activity"/>
    <property type="evidence" value="ECO:0007669"/>
    <property type="project" value="TreeGrafter"/>
</dbReference>
<name>A0A0M1VTV4_FUSVC</name>
<evidence type="ECO:0000256" key="5">
    <source>
        <dbReference type="ARBA" id="ARBA00022840"/>
    </source>
</evidence>
<dbReference type="Gene3D" id="1.20.1560.10">
    <property type="entry name" value="ABC transporter type 1, transmembrane domain"/>
    <property type="match status" value="1"/>
</dbReference>
<keyword evidence="3 8" id="KW-0812">Transmembrane</keyword>
<dbReference type="InterPro" id="IPR003593">
    <property type="entry name" value="AAA+_ATPase"/>
</dbReference>
<dbReference type="RefSeq" id="WP_008802848.1">
    <property type="nucleotide sequence ID" value="NZ_KQ235737.1"/>
</dbReference>
<evidence type="ECO:0000259" key="9">
    <source>
        <dbReference type="PROSITE" id="PS50893"/>
    </source>
</evidence>
<dbReference type="InterPro" id="IPR027417">
    <property type="entry name" value="P-loop_NTPase"/>
</dbReference>
<organism evidence="11 12">
    <name type="scientific">Fusobacterium vincentii 4_1_13</name>
    <dbReference type="NCBI Taxonomy" id="469606"/>
    <lineage>
        <taxon>Bacteria</taxon>
        <taxon>Fusobacteriati</taxon>
        <taxon>Fusobacteriota</taxon>
        <taxon>Fusobacteriia</taxon>
        <taxon>Fusobacteriales</taxon>
        <taxon>Fusobacteriaceae</taxon>
        <taxon>Fusobacterium</taxon>
    </lineage>
</organism>
<evidence type="ECO:0000256" key="6">
    <source>
        <dbReference type="ARBA" id="ARBA00022989"/>
    </source>
</evidence>
<dbReference type="Gene3D" id="3.40.50.300">
    <property type="entry name" value="P-loop containing nucleotide triphosphate hydrolases"/>
    <property type="match status" value="1"/>
</dbReference>
<comment type="caution">
    <text evidence="11">The sequence shown here is derived from an EMBL/GenBank/DDBJ whole genome shotgun (WGS) entry which is preliminary data.</text>
</comment>
<dbReference type="SUPFAM" id="SSF90123">
    <property type="entry name" value="ABC transporter transmembrane region"/>
    <property type="match status" value="1"/>
</dbReference>
<keyword evidence="2" id="KW-0813">Transport</keyword>
<dbReference type="InterPro" id="IPR003439">
    <property type="entry name" value="ABC_transporter-like_ATP-bd"/>
</dbReference>
<feature type="domain" description="ABC transporter" evidence="9">
    <location>
        <begin position="331"/>
        <end position="565"/>
    </location>
</feature>
<reference evidence="11 12" key="1">
    <citation type="submission" date="2011-10" db="EMBL/GenBank/DDBJ databases">
        <title>The Genome Sequence of Fusobacterium sp. 4_1_13.</title>
        <authorList>
            <consortium name="The Broad Institute Genome Sequencing Platform"/>
            <person name="Earl A."/>
            <person name="Ward D."/>
            <person name="Feldgarden M."/>
            <person name="Gevers D."/>
            <person name="Strauss J."/>
            <person name="Ambrose C."/>
            <person name="Allen-Vercoe E."/>
            <person name="Young S.K."/>
            <person name="Zeng Q."/>
            <person name="Gargeya S."/>
            <person name="Fitzgerald M."/>
            <person name="Haas B."/>
            <person name="Abouelleil A."/>
            <person name="Alvarado L."/>
            <person name="Arachchi H.M."/>
            <person name="Berlin A."/>
            <person name="Brown A."/>
            <person name="Chapman S.B."/>
            <person name="Chen Z."/>
            <person name="Dunbar C."/>
            <person name="Freedman E."/>
            <person name="Gearin G."/>
            <person name="Goldberg J."/>
            <person name="Griggs A."/>
            <person name="Gujja S."/>
            <person name="Heiman D."/>
            <person name="Howarth C."/>
            <person name="Larson L."/>
            <person name="Lui A."/>
            <person name="MacDonald P.J."/>
            <person name="Montmayeur A."/>
            <person name="Murphy C."/>
            <person name="Neiman D."/>
            <person name="Pearson M."/>
            <person name="Priest M."/>
            <person name="Roberts A."/>
            <person name="Saif S."/>
            <person name="Shea T."/>
            <person name="Shenoy N."/>
            <person name="Sisk P."/>
            <person name="Stolte C."/>
            <person name="Sykes S."/>
            <person name="Wortman J."/>
            <person name="Nusbaum C."/>
            <person name="Birren B."/>
        </authorList>
    </citation>
    <scope>NUCLEOTIDE SEQUENCE [LARGE SCALE GENOMIC DNA]</scope>
    <source>
        <strain evidence="11 12">4_1_13</strain>
    </source>
</reference>
<dbReference type="eggNOG" id="COG1132">
    <property type="taxonomic scope" value="Bacteria"/>
</dbReference>
<dbReference type="InterPro" id="IPR011527">
    <property type="entry name" value="ABC1_TM_dom"/>
</dbReference>
<feature type="transmembrane region" description="Helical" evidence="8">
    <location>
        <begin position="238"/>
        <end position="261"/>
    </location>
</feature>
<dbReference type="PROSITE" id="PS50893">
    <property type="entry name" value="ABC_TRANSPORTER_2"/>
    <property type="match status" value="1"/>
</dbReference>
<evidence type="ECO:0000256" key="7">
    <source>
        <dbReference type="ARBA" id="ARBA00023136"/>
    </source>
</evidence>
<evidence type="ECO:0000313" key="11">
    <source>
        <dbReference type="EMBL" id="EEO40055.1"/>
    </source>
</evidence>
<dbReference type="InterPro" id="IPR017871">
    <property type="entry name" value="ABC_transporter-like_CS"/>
</dbReference>
<keyword evidence="6 8" id="KW-1133">Transmembrane helix</keyword>